<dbReference type="Proteomes" id="UP000827976">
    <property type="component" value="Chromosome 4"/>
</dbReference>
<evidence type="ECO:0000313" key="2">
    <source>
        <dbReference type="Proteomes" id="UP000827976"/>
    </source>
</evidence>
<name>A0ACB7WCP3_DIOAL</name>
<sequence length="448" mass="51709">MADVDVVGDHEPLPSQPQEGLRRSSIGLVFFKFIGAVLLASAACYLFIGNFNAWTPETENHSLPLEEQDGLNIRSLRKESIVKEQQLKKEVCDLSVGEWVPNPAGPAYTDKTCNRIPKYNNCLKNGRPDRGYLYWRWKPRFCDLPPFDPVTFLHAMRHKSWAFIGDSIYQNHVHSLLCQLSQVEEPHVIYHDPSFHIITFYFPSHNFTIYEIWSPLLLYYETSDDDRDSSKKYMNLHLDILDSTWTRFYNQYDYMVLSGSPWFYNPSIIFEKNEVIGCHYCPGLGLKEYGSAKAYRKALQLSLNFIATSEHKPFVIVRTWPPNHFEAGESPTERVCNRTRPFREGEIIGTRVDLKMREVEVEEYEKAAPIIARNGVRIELLDFYHLFLLRPDGHPGPYGNSPFDGLKKKNDKNDCIHWCLPGPIDTVNDMLMKMVMNGNAHDSASAML</sequence>
<comment type="caution">
    <text evidence="1">The sequence shown here is derived from an EMBL/GenBank/DDBJ whole genome shotgun (WGS) entry which is preliminary data.</text>
</comment>
<gene>
    <name evidence="1" type="ORF">IHE45_04G058000</name>
</gene>
<keyword evidence="2" id="KW-1185">Reference proteome</keyword>
<dbReference type="EMBL" id="CM037014">
    <property type="protein sequence ID" value="KAH7685708.1"/>
    <property type="molecule type" value="Genomic_DNA"/>
</dbReference>
<evidence type="ECO:0000313" key="1">
    <source>
        <dbReference type="EMBL" id="KAH7685708.1"/>
    </source>
</evidence>
<proteinExistence type="predicted"/>
<accession>A0ACB7WCP3</accession>
<reference evidence="2" key="1">
    <citation type="journal article" date="2022" name="Nat. Commun.">
        <title>Chromosome evolution and the genetic basis of agronomically important traits in greater yam.</title>
        <authorList>
            <person name="Bredeson J.V."/>
            <person name="Lyons J.B."/>
            <person name="Oniyinde I.O."/>
            <person name="Okereke N.R."/>
            <person name="Kolade O."/>
            <person name="Nnabue I."/>
            <person name="Nwadili C.O."/>
            <person name="Hribova E."/>
            <person name="Parker M."/>
            <person name="Nwogha J."/>
            <person name="Shu S."/>
            <person name="Carlson J."/>
            <person name="Kariba R."/>
            <person name="Muthemba S."/>
            <person name="Knop K."/>
            <person name="Barton G.J."/>
            <person name="Sherwood A.V."/>
            <person name="Lopez-Montes A."/>
            <person name="Asiedu R."/>
            <person name="Jamnadass R."/>
            <person name="Muchugi A."/>
            <person name="Goodstein D."/>
            <person name="Egesi C.N."/>
            <person name="Featherston J."/>
            <person name="Asfaw A."/>
            <person name="Simpson G.G."/>
            <person name="Dolezel J."/>
            <person name="Hendre P.S."/>
            <person name="Van Deynze A."/>
            <person name="Kumar P.L."/>
            <person name="Obidiegwu J.E."/>
            <person name="Bhattacharjee R."/>
            <person name="Rokhsar D.S."/>
        </authorList>
    </citation>
    <scope>NUCLEOTIDE SEQUENCE [LARGE SCALE GENOMIC DNA]</scope>
    <source>
        <strain evidence="2">cv. TDa95/00328</strain>
    </source>
</reference>
<protein>
    <submittedName>
        <fullName evidence="1">PC-Esterase protein</fullName>
    </submittedName>
</protein>
<organism evidence="1 2">
    <name type="scientific">Dioscorea alata</name>
    <name type="common">Purple yam</name>
    <dbReference type="NCBI Taxonomy" id="55571"/>
    <lineage>
        <taxon>Eukaryota</taxon>
        <taxon>Viridiplantae</taxon>
        <taxon>Streptophyta</taxon>
        <taxon>Embryophyta</taxon>
        <taxon>Tracheophyta</taxon>
        <taxon>Spermatophyta</taxon>
        <taxon>Magnoliopsida</taxon>
        <taxon>Liliopsida</taxon>
        <taxon>Dioscoreales</taxon>
        <taxon>Dioscoreaceae</taxon>
        <taxon>Dioscorea</taxon>
    </lineage>
</organism>